<gene>
    <name evidence="1" type="ORF">ACFPC0_11010</name>
</gene>
<dbReference type="EMBL" id="JBHSDP010000011">
    <property type="protein sequence ID" value="MFC4328356.1"/>
    <property type="molecule type" value="Genomic_DNA"/>
</dbReference>
<keyword evidence="2" id="KW-1185">Reference proteome</keyword>
<protein>
    <submittedName>
        <fullName evidence="1">Uncharacterized protein</fullName>
    </submittedName>
</protein>
<accession>A0ABV8TCK8</accession>
<organism evidence="1 2">
    <name type="scientific">Streptomyces andamanensis</name>
    <dbReference type="NCBI Taxonomy" id="1565035"/>
    <lineage>
        <taxon>Bacteria</taxon>
        <taxon>Bacillati</taxon>
        <taxon>Actinomycetota</taxon>
        <taxon>Actinomycetes</taxon>
        <taxon>Kitasatosporales</taxon>
        <taxon>Streptomycetaceae</taxon>
        <taxon>Streptomyces</taxon>
    </lineage>
</organism>
<dbReference type="Proteomes" id="UP001595824">
    <property type="component" value="Unassembled WGS sequence"/>
</dbReference>
<evidence type="ECO:0000313" key="2">
    <source>
        <dbReference type="Proteomes" id="UP001595824"/>
    </source>
</evidence>
<name>A0ABV8TCK8_9ACTN</name>
<proteinExistence type="predicted"/>
<evidence type="ECO:0000313" key="1">
    <source>
        <dbReference type="EMBL" id="MFC4328356.1"/>
    </source>
</evidence>
<comment type="caution">
    <text evidence="1">The sequence shown here is derived from an EMBL/GenBank/DDBJ whole genome shotgun (WGS) entry which is preliminary data.</text>
</comment>
<sequence>MFNVVVLDNNLPKKIGDSLYLPFVPQPPLTIVHDGDEWNVVRSVVELPQPGQQAGPLEASVYVQRVGYEPPVQTKGYEIALFGPDGANIGDPFILTQIPDPAFSIMHVNDEYRIEKVTVHMPDPGAEYVPLALDVTPVSQD</sequence>
<dbReference type="RefSeq" id="WP_381738550.1">
    <property type="nucleotide sequence ID" value="NZ_JBHSDP010000011.1"/>
</dbReference>
<reference evidence="2" key="1">
    <citation type="journal article" date="2019" name="Int. J. Syst. Evol. Microbiol.">
        <title>The Global Catalogue of Microorganisms (GCM) 10K type strain sequencing project: providing services to taxonomists for standard genome sequencing and annotation.</title>
        <authorList>
            <consortium name="The Broad Institute Genomics Platform"/>
            <consortium name="The Broad Institute Genome Sequencing Center for Infectious Disease"/>
            <person name="Wu L."/>
            <person name="Ma J."/>
        </authorList>
    </citation>
    <scope>NUCLEOTIDE SEQUENCE [LARGE SCALE GENOMIC DNA]</scope>
    <source>
        <strain evidence="2">PCU 347</strain>
    </source>
</reference>